<dbReference type="Proteomes" id="UP001162156">
    <property type="component" value="Unassembled WGS sequence"/>
</dbReference>
<keyword evidence="2" id="KW-1185">Reference proteome</keyword>
<evidence type="ECO:0000313" key="1">
    <source>
        <dbReference type="EMBL" id="KAJ8967163.1"/>
    </source>
</evidence>
<evidence type="ECO:0000313" key="2">
    <source>
        <dbReference type="Proteomes" id="UP001162156"/>
    </source>
</evidence>
<sequence length="166" mass="19180">MIEKEKKKWRRLSQHKHKKKIASNMFWSHGNHETAIKKHVYGFCQLGYVTFPNEIGKHRGLVVFNKTNTEMNMEKNSVDLSIPVITNKISHTHEWIPGQIRHHSFIPAHVHHIYLPLIITRTLQTVIVKPSENLYDFYPRHYGGYGLGSYAGGQGAGHGFQIIFNP</sequence>
<comment type="caution">
    <text evidence="1">The sequence shown here is derived from an EMBL/GenBank/DDBJ whole genome shotgun (WGS) entry which is preliminary data.</text>
</comment>
<accession>A0AAV8ZRF1</accession>
<proteinExistence type="predicted"/>
<dbReference type="EMBL" id="JANEYF010000887">
    <property type="protein sequence ID" value="KAJ8967163.1"/>
    <property type="molecule type" value="Genomic_DNA"/>
</dbReference>
<protein>
    <submittedName>
        <fullName evidence="1">Uncharacterized protein</fullName>
    </submittedName>
</protein>
<organism evidence="1 2">
    <name type="scientific">Rhamnusium bicolor</name>
    <dbReference type="NCBI Taxonomy" id="1586634"/>
    <lineage>
        <taxon>Eukaryota</taxon>
        <taxon>Metazoa</taxon>
        <taxon>Ecdysozoa</taxon>
        <taxon>Arthropoda</taxon>
        <taxon>Hexapoda</taxon>
        <taxon>Insecta</taxon>
        <taxon>Pterygota</taxon>
        <taxon>Neoptera</taxon>
        <taxon>Endopterygota</taxon>
        <taxon>Coleoptera</taxon>
        <taxon>Polyphaga</taxon>
        <taxon>Cucujiformia</taxon>
        <taxon>Chrysomeloidea</taxon>
        <taxon>Cerambycidae</taxon>
        <taxon>Lepturinae</taxon>
        <taxon>Rhagiini</taxon>
        <taxon>Rhamnusium</taxon>
    </lineage>
</organism>
<gene>
    <name evidence="1" type="ORF">NQ314_003051</name>
</gene>
<name>A0AAV8ZRF1_9CUCU</name>
<dbReference type="AlphaFoldDB" id="A0AAV8ZRF1"/>
<reference evidence="1" key="1">
    <citation type="journal article" date="2023" name="Insect Mol. Biol.">
        <title>Genome sequencing provides insights into the evolution of gene families encoding plant cell wall-degrading enzymes in longhorned beetles.</title>
        <authorList>
            <person name="Shin N.R."/>
            <person name="Okamura Y."/>
            <person name="Kirsch R."/>
            <person name="Pauchet Y."/>
        </authorList>
    </citation>
    <scope>NUCLEOTIDE SEQUENCE</scope>
    <source>
        <strain evidence="1">RBIC_L_NR</strain>
    </source>
</reference>